<dbReference type="GO" id="GO:0003676">
    <property type="term" value="F:nucleic acid binding"/>
    <property type="evidence" value="ECO:0007669"/>
    <property type="project" value="InterPro"/>
</dbReference>
<reference evidence="5" key="1">
    <citation type="journal article" date="2019" name="Sci. Rep.">
        <title>Draft genome of Tanacetum cinerariifolium, the natural source of mosquito coil.</title>
        <authorList>
            <person name="Yamashiro T."/>
            <person name="Shiraishi A."/>
            <person name="Satake H."/>
            <person name="Nakayama K."/>
        </authorList>
    </citation>
    <scope>NUCLEOTIDE SEQUENCE</scope>
</reference>
<evidence type="ECO:0000313" key="5">
    <source>
        <dbReference type="EMBL" id="GEU81335.1"/>
    </source>
</evidence>
<proteinExistence type="predicted"/>
<dbReference type="Gene3D" id="3.30.420.10">
    <property type="entry name" value="Ribonuclease H-like superfamily/Ribonuclease H"/>
    <property type="match status" value="1"/>
</dbReference>
<dbReference type="Pfam" id="PF07727">
    <property type="entry name" value="RVT_2"/>
    <property type="match status" value="1"/>
</dbReference>
<feature type="region of interest" description="Disordered" evidence="3">
    <location>
        <begin position="62"/>
        <end position="81"/>
    </location>
</feature>
<dbReference type="AlphaFoldDB" id="A0A6L2N9P4"/>
<dbReference type="InterPro" id="IPR039537">
    <property type="entry name" value="Retrotran_Ty1/copia-like"/>
</dbReference>
<dbReference type="InterPro" id="IPR036397">
    <property type="entry name" value="RNaseH_sf"/>
</dbReference>
<organism evidence="5">
    <name type="scientific">Tanacetum cinerariifolium</name>
    <name type="common">Dalmatian daisy</name>
    <name type="synonym">Chrysanthemum cinerariifolium</name>
    <dbReference type="NCBI Taxonomy" id="118510"/>
    <lineage>
        <taxon>Eukaryota</taxon>
        <taxon>Viridiplantae</taxon>
        <taxon>Streptophyta</taxon>
        <taxon>Embryophyta</taxon>
        <taxon>Tracheophyta</taxon>
        <taxon>Spermatophyta</taxon>
        <taxon>Magnoliopsida</taxon>
        <taxon>eudicotyledons</taxon>
        <taxon>Gunneridae</taxon>
        <taxon>Pentapetalae</taxon>
        <taxon>asterids</taxon>
        <taxon>campanulids</taxon>
        <taxon>Asterales</taxon>
        <taxon>Asteraceae</taxon>
        <taxon>Asteroideae</taxon>
        <taxon>Anthemideae</taxon>
        <taxon>Anthemidinae</taxon>
        <taxon>Tanacetum</taxon>
    </lineage>
</organism>
<evidence type="ECO:0000256" key="2">
    <source>
        <dbReference type="ARBA" id="ARBA00022801"/>
    </source>
</evidence>
<accession>A0A6L2N9P4</accession>
<sequence>MAWGRLVTELHAMLKLYEQTLPKKDDTLALHAIRAGKVQKKIHKNKKPQLAARGNNQRKEKFKLSYAPKPKIPPPPKKENPAKDAICHQYSDVGIILVSHLYDDGFINRFENNCWDIKTDDFIDAVKDYYCCWSSWKRLSESLDNLKEHVIIAHHTPLYTPQHNGVSKRRNRTLLDMVRSMISQTTLLMSFWDYAFESPARILNMVPTKKDLVDLPPDGKIVGSKWLFKKKTSMDEVVQTYKARLVAKGLTQTYGVDYEKTFSPVADIRAIRILVAIPASYDYEI</sequence>
<keyword evidence="1" id="KW-0479">Metal-binding</keyword>
<comment type="caution">
    <text evidence="5">The sequence shown here is derived from an EMBL/GenBank/DDBJ whole genome shotgun (WGS) entry which is preliminary data.</text>
</comment>
<feature type="domain" description="Reverse transcriptase Ty1/copia-type" evidence="4">
    <location>
        <begin position="211"/>
        <end position="284"/>
    </location>
</feature>
<evidence type="ECO:0000256" key="3">
    <source>
        <dbReference type="SAM" id="MobiDB-lite"/>
    </source>
</evidence>
<dbReference type="EMBL" id="BKCJ010008259">
    <property type="protein sequence ID" value="GEU81335.1"/>
    <property type="molecule type" value="Genomic_DNA"/>
</dbReference>
<dbReference type="PANTHER" id="PTHR42648">
    <property type="entry name" value="TRANSPOSASE, PUTATIVE-RELATED"/>
    <property type="match status" value="1"/>
</dbReference>
<dbReference type="InterPro" id="IPR012337">
    <property type="entry name" value="RNaseH-like_sf"/>
</dbReference>
<keyword evidence="2" id="KW-0378">Hydrolase</keyword>
<dbReference type="SUPFAM" id="SSF53098">
    <property type="entry name" value="Ribonuclease H-like"/>
    <property type="match status" value="1"/>
</dbReference>
<dbReference type="GO" id="GO:0046872">
    <property type="term" value="F:metal ion binding"/>
    <property type="evidence" value="ECO:0007669"/>
    <property type="project" value="UniProtKB-KW"/>
</dbReference>
<evidence type="ECO:0000256" key="1">
    <source>
        <dbReference type="ARBA" id="ARBA00022723"/>
    </source>
</evidence>
<protein>
    <submittedName>
        <fullName evidence="5">Uncharacterized mitochondrial protein AtMg00820-like</fullName>
    </submittedName>
</protein>
<gene>
    <name evidence="5" type="ORF">Tci_053313</name>
</gene>
<name>A0A6L2N9P4_TANCI</name>
<evidence type="ECO:0000259" key="4">
    <source>
        <dbReference type="Pfam" id="PF07727"/>
    </source>
</evidence>
<dbReference type="GO" id="GO:0016787">
    <property type="term" value="F:hydrolase activity"/>
    <property type="evidence" value="ECO:0007669"/>
    <property type="project" value="UniProtKB-KW"/>
</dbReference>
<dbReference type="InterPro" id="IPR013103">
    <property type="entry name" value="RVT_2"/>
</dbReference>
<dbReference type="PANTHER" id="PTHR42648:SF27">
    <property type="entry name" value="RNA-DIRECTED DNA POLYMERASE"/>
    <property type="match status" value="1"/>
</dbReference>